<geneLocation type="plasmid" evidence="2 3">
    <name>pBACSA01</name>
</geneLocation>
<organism evidence="2 3">
    <name type="scientific">Phocaeicola salanitronis (strain DSM 18170 / JCM 13657 / CCUG 60908 / BL78)</name>
    <name type="common">Bacteroides salanitronis</name>
    <dbReference type="NCBI Taxonomy" id="667015"/>
    <lineage>
        <taxon>Bacteria</taxon>
        <taxon>Pseudomonadati</taxon>
        <taxon>Bacteroidota</taxon>
        <taxon>Bacteroidia</taxon>
        <taxon>Bacteroidales</taxon>
        <taxon>Bacteroidaceae</taxon>
        <taxon>Phocaeicola</taxon>
    </lineage>
</organism>
<proteinExistence type="predicted"/>
<reference evidence="3" key="1">
    <citation type="journal article" date="2011" name="Stand. Genomic Sci.">
        <title>Complete genome sequence of Bacteroides salanitronis type strain (BL78).</title>
        <authorList>
            <person name="Gronow S."/>
            <person name="Held B."/>
            <person name="Lucas S."/>
            <person name="Lapidus A."/>
            <person name="Del Rio T.G."/>
            <person name="Nolan M."/>
            <person name="Tice H."/>
            <person name="Deshpande S."/>
            <person name="Cheng J.F."/>
            <person name="Pitluck S."/>
            <person name="Liolios K."/>
            <person name="Pagani I."/>
            <person name="Ivanova N."/>
            <person name="Mavromatis K."/>
            <person name="Pati A."/>
            <person name="Tapia R."/>
            <person name="Han C."/>
            <person name="Goodwin L."/>
            <person name="Chen A."/>
            <person name="Palaniappan K."/>
            <person name="Land M."/>
            <person name="Hauser L."/>
            <person name="Chang Y.J."/>
            <person name="Jeffries C.D."/>
            <person name="Brambilla E.M."/>
            <person name="Rohde M."/>
            <person name="Goker M."/>
            <person name="Detter J.C."/>
            <person name="Woyke T."/>
            <person name="Bristow J."/>
            <person name="Markowitz V."/>
            <person name="Hugenholtz P."/>
            <person name="Kyrpides N.C."/>
            <person name="Klenk H.P."/>
            <person name="Eisen J.A."/>
        </authorList>
    </citation>
    <scope>NUCLEOTIDE SEQUENCE [LARGE SCALE GENOMIC DNA]</scope>
    <source>
        <strain evidence="3">DSM 18170</strain>
    </source>
</reference>
<dbReference type="AlphaFoldDB" id="F0R979"/>
<dbReference type="OrthoDB" id="407979at2"/>
<dbReference type="Proteomes" id="UP000007486">
    <property type="component" value="Plasmid pBACSA01"/>
</dbReference>
<sequence length="128" mass="14823">MYKINLPTLGVRLKQIREYIGYSQAQLADKLGCRQNAISNIELGKGGSLTLLINLLNFYSEYVYIDLIFSERFYLISSNEHDEAKKANYNSVIIELIKQSEKIFNSKIEESQKELKENLRKAIDLLRS</sequence>
<keyword evidence="3" id="KW-1185">Reference proteome</keyword>
<gene>
    <name evidence="2" type="ordered locus">Bacsa_3679</name>
</gene>
<protein>
    <submittedName>
        <fullName evidence="2">Helix-turn-helix domain protein</fullName>
    </submittedName>
</protein>
<dbReference type="Pfam" id="PF13560">
    <property type="entry name" value="HTH_31"/>
    <property type="match status" value="1"/>
</dbReference>
<name>F0R979_PHOSB</name>
<dbReference type="HOGENOM" id="CLU_1955173_0_0_10"/>
<dbReference type="CDD" id="cd00093">
    <property type="entry name" value="HTH_XRE"/>
    <property type="match status" value="1"/>
</dbReference>
<accession>F0R979</accession>
<dbReference type="GO" id="GO:0003677">
    <property type="term" value="F:DNA binding"/>
    <property type="evidence" value="ECO:0007669"/>
    <property type="project" value="InterPro"/>
</dbReference>
<dbReference type="InterPro" id="IPR010982">
    <property type="entry name" value="Lambda_DNA-bd_dom_sf"/>
</dbReference>
<dbReference type="PROSITE" id="PS50943">
    <property type="entry name" value="HTH_CROC1"/>
    <property type="match status" value="1"/>
</dbReference>
<evidence type="ECO:0000313" key="2">
    <source>
        <dbReference type="EMBL" id="ADY38200.1"/>
    </source>
</evidence>
<evidence type="ECO:0000259" key="1">
    <source>
        <dbReference type="PROSITE" id="PS50943"/>
    </source>
</evidence>
<reference evidence="2 3" key="2">
    <citation type="submission" date="2011-02" db="EMBL/GenBank/DDBJ databases">
        <title>The complete sequence of plasmid1 of Bacteroides salanitronis DSM 18170.</title>
        <authorList>
            <consortium name="US DOE Joint Genome Institute (JGI-PGF)"/>
            <person name="Lucas S."/>
            <person name="Copeland A."/>
            <person name="Lapidus A."/>
            <person name="Goodwin L."/>
            <person name="Pitluck S."/>
            <person name="Kyrpides N."/>
            <person name="Mavromatis K."/>
            <person name="Ivanova N."/>
            <person name="Mikhailova N."/>
            <person name="Teshima H."/>
            <person name="Misra M."/>
            <person name="Detter J.C."/>
            <person name="Han C."/>
            <person name="Larimer F."/>
            <person name="Land M."/>
            <person name="Hauser L."/>
            <person name="Markowitz V."/>
            <person name="Cheng J.-F."/>
            <person name="Hugenholtz P."/>
            <person name="Woyke T."/>
            <person name="Wu D."/>
            <person name="Gronow S."/>
            <person name="Wellnitz S."/>
            <person name="Brambilla E."/>
            <person name="Klenk H.-P."/>
            <person name="Eisen J.A."/>
        </authorList>
    </citation>
    <scope>NUCLEOTIDE SEQUENCE [LARGE SCALE GENOMIC DNA]</scope>
    <source>
        <strain evidence="2 3">DSM 18170</strain>
        <plasmid evidence="2 3">pBACSA01</plasmid>
    </source>
</reference>
<dbReference type="SUPFAM" id="SSF47413">
    <property type="entry name" value="lambda repressor-like DNA-binding domains"/>
    <property type="match status" value="1"/>
</dbReference>
<dbReference type="RefSeq" id="WP_013619553.1">
    <property type="nucleotide sequence ID" value="NC_015165.1"/>
</dbReference>
<dbReference type="InterPro" id="IPR001387">
    <property type="entry name" value="Cro/C1-type_HTH"/>
</dbReference>
<evidence type="ECO:0000313" key="3">
    <source>
        <dbReference type="Proteomes" id="UP000007486"/>
    </source>
</evidence>
<dbReference type="Gene3D" id="1.10.260.40">
    <property type="entry name" value="lambda repressor-like DNA-binding domains"/>
    <property type="match status" value="1"/>
</dbReference>
<dbReference type="SMART" id="SM00530">
    <property type="entry name" value="HTH_XRE"/>
    <property type="match status" value="1"/>
</dbReference>
<keyword evidence="2" id="KW-0614">Plasmid</keyword>
<dbReference type="EMBL" id="CP002531">
    <property type="protein sequence ID" value="ADY38200.1"/>
    <property type="molecule type" value="Genomic_DNA"/>
</dbReference>
<dbReference type="KEGG" id="bsa:Bacsa_3679"/>
<feature type="domain" description="HTH cro/C1-type" evidence="1">
    <location>
        <begin position="13"/>
        <end position="65"/>
    </location>
</feature>